<evidence type="ECO:0000313" key="3">
    <source>
        <dbReference type="Proteomes" id="UP000190774"/>
    </source>
</evidence>
<dbReference type="EMBL" id="FUYE01000003">
    <property type="protein sequence ID" value="SKA86330.1"/>
    <property type="molecule type" value="Genomic_DNA"/>
</dbReference>
<dbReference type="NCBIfam" id="NF006749">
    <property type="entry name" value="PRK09272.1-2"/>
    <property type="match status" value="1"/>
</dbReference>
<keyword evidence="3" id="KW-1185">Reference proteome</keyword>
<dbReference type="InterPro" id="IPR058117">
    <property type="entry name" value="BV97_02767-like"/>
</dbReference>
<evidence type="ECO:0000256" key="1">
    <source>
        <dbReference type="SAM" id="Phobius"/>
    </source>
</evidence>
<name>A0A1T4X9R5_9BACT</name>
<keyword evidence="1" id="KW-0472">Membrane</keyword>
<keyword evidence="1" id="KW-0812">Transmembrane</keyword>
<dbReference type="AlphaFoldDB" id="A0A1T4X9R5"/>
<gene>
    <name evidence="2" type="ORF">SAMN02745166_01282</name>
</gene>
<dbReference type="OrthoDB" id="47473at2"/>
<dbReference type="STRING" id="48467.SAMN02745166_01282"/>
<keyword evidence="1" id="KW-1133">Transmembrane helix</keyword>
<organism evidence="2 3">
    <name type="scientific">Prosthecobacter debontii</name>
    <dbReference type="NCBI Taxonomy" id="48467"/>
    <lineage>
        <taxon>Bacteria</taxon>
        <taxon>Pseudomonadati</taxon>
        <taxon>Verrucomicrobiota</taxon>
        <taxon>Verrucomicrobiia</taxon>
        <taxon>Verrucomicrobiales</taxon>
        <taxon>Verrucomicrobiaceae</taxon>
        <taxon>Prosthecobacter</taxon>
    </lineage>
</organism>
<feature type="transmembrane region" description="Helical" evidence="1">
    <location>
        <begin position="60"/>
        <end position="81"/>
    </location>
</feature>
<evidence type="ECO:0008006" key="4">
    <source>
        <dbReference type="Google" id="ProtNLM"/>
    </source>
</evidence>
<reference evidence="3" key="1">
    <citation type="submission" date="2017-02" db="EMBL/GenBank/DDBJ databases">
        <authorList>
            <person name="Varghese N."/>
            <person name="Submissions S."/>
        </authorList>
    </citation>
    <scope>NUCLEOTIDE SEQUENCE [LARGE SCALE GENOMIC DNA]</scope>
    <source>
        <strain evidence="3">ATCC 700200</strain>
    </source>
</reference>
<dbReference type="Proteomes" id="UP000190774">
    <property type="component" value="Unassembled WGS sequence"/>
</dbReference>
<feature type="transmembrane region" description="Helical" evidence="1">
    <location>
        <begin position="27"/>
        <end position="48"/>
    </location>
</feature>
<dbReference type="RefSeq" id="WP_078812473.1">
    <property type="nucleotide sequence ID" value="NZ_FUYE01000003.1"/>
</dbReference>
<sequence length="116" mass="12919">MTYYLIKLFLSAGVIVTVTEIAKRNNAAASIIHSLPLTSLLAFIWLYVETKDSGLIGRHAFGTFWFVLPTLPMFLVMPWLIKKLGGFWPAFGVGIVGTVLLYLLTMRLLKMAGVEL</sequence>
<feature type="transmembrane region" description="Helical" evidence="1">
    <location>
        <begin position="87"/>
        <end position="104"/>
    </location>
</feature>
<protein>
    <recommendedName>
        <fullName evidence="4">DUF3147 family protein</fullName>
    </recommendedName>
</protein>
<evidence type="ECO:0000313" key="2">
    <source>
        <dbReference type="EMBL" id="SKA86330.1"/>
    </source>
</evidence>
<accession>A0A1T4X9R5</accession>
<proteinExistence type="predicted"/>